<keyword evidence="5" id="KW-0560">Oxidoreductase</keyword>
<evidence type="ECO:0000313" key="7">
    <source>
        <dbReference type="EMBL" id="KAJ9605684.1"/>
    </source>
</evidence>
<organism evidence="7 8">
    <name type="scientific">Cladophialophora chaetospira</name>
    <dbReference type="NCBI Taxonomy" id="386627"/>
    <lineage>
        <taxon>Eukaryota</taxon>
        <taxon>Fungi</taxon>
        <taxon>Dikarya</taxon>
        <taxon>Ascomycota</taxon>
        <taxon>Pezizomycotina</taxon>
        <taxon>Eurotiomycetes</taxon>
        <taxon>Chaetothyriomycetidae</taxon>
        <taxon>Chaetothyriales</taxon>
        <taxon>Herpotrichiellaceae</taxon>
        <taxon>Cladophialophora</taxon>
    </lineage>
</organism>
<name>A0AA38X2L4_9EURO</name>
<keyword evidence="8" id="KW-1185">Reference proteome</keyword>
<dbReference type="Gene3D" id="3.90.180.10">
    <property type="entry name" value="Medium-chain alcohol dehydrogenases, catalytic domain"/>
    <property type="match status" value="1"/>
</dbReference>
<gene>
    <name evidence="7" type="ORF">H2200_009533</name>
</gene>
<evidence type="ECO:0000313" key="8">
    <source>
        <dbReference type="Proteomes" id="UP001172673"/>
    </source>
</evidence>
<dbReference type="InterPro" id="IPR013149">
    <property type="entry name" value="ADH-like_C"/>
</dbReference>
<evidence type="ECO:0000256" key="1">
    <source>
        <dbReference type="ARBA" id="ARBA00001947"/>
    </source>
</evidence>
<dbReference type="AlphaFoldDB" id="A0AA38X2L4"/>
<dbReference type="PANTHER" id="PTHR43350:SF17">
    <property type="entry name" value="NAD-DEPENDENT ALCOHOL DEHYDROGENASE"/>
    <property type="match status" value="1"/>
</dbReference>
<evidence type="ECO:0000256" key="3">
    <source>
        <dbReference type="ARBA" id="ARBA00022723"/>
    </source>
</evidence>
<evidence type="ECO:0000256" key="2">
    <source>
        <dbReference type="ARBA" id="ARBA00008072"/>
    </source>
</evidence>
<feature type="domain" description="Alcohol dehydrogenase-like C-terminal" evidence="6">
    <location>
        <begin position="6"/>
        <end position="115"/>
    </location>
</feature>
<protein>
    <recommendedName>
        <fullName evidence="6">Alcohol dehydrogenase-like C-terminal domain-containing protein</fullName>
    </recommendedName>
</protein>
<sequence>MAASISPASVIIAVDVVDSRLDLAKELGATHVINPLKIDAVHEIRKLTGGYGADRALDATGNVGVIKDMLACAAPNSIAATVGATAKGVVIEIEPLVWLQRGVSYRGVHQGSSNPQKEGLHLRKIGWHQKSNDLDSFFRGLSTCGKVDGCRSRS</sequence>
<dbReference type="EMBL" id="JAPDRK010000015">
    <property type="protein sequence ID" value="KAJ9605684.1"/>
    <property type="molecule type" value="Genomic_DNA"/>
</dbReference>
<dbReference type="SUPFAM" id="SSF51735">
    <property type="entry name" value="NAD(P)-binding Rossmann-fold domains"/>
    <property type="match status" value="1"/>
</dbReference>
<reference evidence="7" key="1">
    <citation type="submission" date="2022-10" db="EMBL/GenBank/DDBJ databases">
        <title>Culturing micro-colonial fungi from biological soil crusts in the Mojave desert and describing Neophaeococcomyces mojavensis, and introducing the new genera and species Taxawa tesnikishii.</title>
        <authorList>
            <person name="Kurbessoian T."/>
            <person name="Stajich J.E."/>
        </authorList>
    </citation>
    <scope>NUCLEOTIDE SEQUENCE</scope>
    <source>
        <strain evidence="7">TK_41</strain>
    </source>
</reference>
<comment type="caution">
    <text evidence="7">The sequence shown here is derived from an EMBL/GenBank/DDBJ whole genome shotgun (WGS) entry which is preliminary data.</text>
</comment>
<dbReference type="Pfam" id="PF00107">
    <property type="entry name" value="ADH_zinc_N"/>
    <property type="match status" value="1"/>
</dbReference>
<proteinExistence type="inferred from homology"/>
<evidence type="ECO:0000259" key="6">
    <source>
        <dbReference type="Pfam" id="PF00107"/>
    </source>
</evidence>
<evidence type="ECO:0000256" key="5">
    <source>
        <dbReference type="ARBA" id="ARBA00023002"/>
    </source>
</evidence>
<dbReference type="GO" id="GO:0046872">
    <property type="term" value="F:metal ion binding"/>
    <property type="evidence" value="ECO:0007669"/>
    <property type="project" value="UniProtKB-KW"/>
</dbReference>
<accession>A0AA38X2L4</accession>
<dbReference type="GO" id="GO:0016491">
    <property type="term" value="F:oxidoreductase activity"/>
    <property type="evidence" value="ECO:0007669"/>
    <property type="project" value="UniProtKB-KW"/>
</dbReference>
<keyword evidence="3" id="KW-0479">Metal-binding</keyword>
<keyword evidence="4" id="KW-0862">Zinc</keyword>
<comment type="similarity">
    <text evidence="2">Belongs to the zinc-containing alcohol dehydrogenase family.</text>
</comment>
<dbReference type="InterPro" id="IPR036291">
    <property type="entry name" value="NAD(P)-bd_dom_sf"/>
</dbReference>
<evidence type="ECO:0000256" key="4">
    <source>
        <dbReference type="ARBA" id="ARBA00022833"/>
    </source>
</evidence>
<comment type="cofactor">
    <cofactor evidence="1">
        <name>Zn(2+)</name>
        <dbReference type="ChEBI" id="CHEBI:29105"/>
    </cofactor>
</comment>
<dbReference type="Proteomes" id="UP001172673">
    <property type="component" value="Unassembled WGS sequence"/>
</dbReference>
<dbReference type="PANTHER" id="PTHR43350">
    <property type="entry name" value="NAD-DEPENDENT ALCOHOL DEHYDROGENASE"/>
    <property type="match status" value="1"/>
</dbReference>
<dbReference type="Gene3D" id="3.40.50.720">
    <property type="entry name" value="NAD(P)-binding Rossmann-like Domain"/>
    <property type="match status" value="1"/>
</dbReference>